<keyword evidence="1 7" id="KW-0963">Cytoplasm</keyword>
<evidence type="ECO:0000256" key="3">
    <source>
        <dbReference type="ARBA" id="ARBA00022741"/>
    </source>
</evidence>
<dbReference type="Proteomes" id="UP000017813">
    <property type="component" value="Unassembled WGS sequence"/>
</dbReference>
<accession>V9H7S2</accession>
<dbReference type="PANTHER" id="PTHR47690:SF1">
    <property type="entry name" value="GLUCOKINASE"/>
    <property type="match status" value="1"/>
</dbReference>
<comment type="similarity">
    <text evidence="7 8">Belongs to the bacterial glucokinase family.</text>
</comment>
<keyword evidence="10" id="KW-1185">Reference proteome</keyword>
<evidence type="ECO:0000256" key="5">
    <source>
        <dbReference type="ARBA" id="ARBA00022840"/>
    </source>
</evidence>
<dbReference type="HAMAP" id="MF_00524">
    <property type="entry name" value="Glucokinase"/>
    <property type="match status" value="1"/>
</dbReference>
<dbReference type="EMBL" id="ADCY02000052">
    <property type="protein sequence ID" value="EFG30357.1"/>
    <property type="molecule type" value="Genomic_DNA"/>
</dbReference>
<evidence type="ECO:0000256" key="6">
    <source>
        <dbReference type="ARBA" id="ARBA00023152"/>
    </source>
</evidence>
<protein>
    <recommendedName>
        <fullName evidence="7">Glucokinase</fullName>
        <ecNumber evidence="7">2.7.1.2</ecNumber>
    </recommendedName>
    <alternativeName>
        <fullName evidence="7">Glucose kinase</fullName>
    </alternativeName>
</protein>
<dbReference type="Gene3D" id="3.40.367.20">
    <property type="match status" value="1"/>
</dbReference>
<organism evidence="9 10">
    <name type="scientific">Simonsiella muelleri ATCC 29453</name>
    <dbReference type="NCBI Taxonomy" id="641147"/>
    <lineage>
        <taxon>Bacteria</taxon>
        <taxon>Pseudomonadati</taxon>
        <taxon>Pseudomonadota</taxon>
        <taxon>Betaproteobacteria</taxon>
        <taxon>Neisseriales</taxon>
        <taxon>Neisseriaceae</taxon>
        <taxon>Simonsiella</taxon>
    </lineage>
</organism>
<dbReference type="AlphaFoldDB" id="V9H7S2"/>
<reference evidence="9 10" key="2">
    <citation type="submission" date="2011-10" db="EMBL/GenBank/DDBJ databases">
        <title>The Genome Sequence of Simonsiella muelleri ATCC 29453.</title>
        <authorList>
            <consortium name="The Broad Institute Genome Sequencing Platform"/>
            <consortium name="The Broad Institute Genome Sequencing Center for Infectious Disease"/>
            <person name="Earl A."/>
            <person name="Ward D."/>
            <person name="Feldgarden M."/>
            <person name="Gevers D."/>
            <person name="Izard J."/>
            <person name="Baranova O.V."/>
            <person name="Blanton J.M."/>
            <person name="Tanner A.C."/>
            <person name="Dewhirst F."/>
            <person name="Young S.K."/>
            <person name="Zeng Q."/>
            <person name="Gargeya S."/>
            <person name="Fitzgerald M."/>
            <person name="Haas B."/>
            <person name="Abouelleil A."/>
            <person name="Alvarado L."/>
            <person name="Arachchi H.M."/>
            <person name="Berlin A."/>
            <person name="Brown A."/>
            <person name="Chapman S.B."/>
            <person name="Chen Z."/>
            <person name="Dunbar C."/>
            <person name="Freedman E."/>
            <person name="Gearin G."/>
            <person name="Goldberg J."/>
            <person name="Griggs A."/>
            <person name="Gujja S."/>
            <person name="Heiman D."/>
            <person name="Howarth C."/>
            <person name="Larson L."/>
            <person name="Lui A."/>
            <person name="MacDonald P.J.P."/>
            <person name="Montmayeur A."/>
            <person name="Murphy C."/>
            <person name="Neiman D."/>
            <person name="Pearson M."/>
            <person name="Priest M."/>
            <person name="Roberts A."/>
            <person name="Saif S."/>
            <person name="Shea T."/>
            <person name="Shenoy N."/>
            <person name="Sisk P."/>
            <person name="Stolte C."/>
            <person name="Sykes S."/>
            <person name="Wortman J."/>
            <person name="Nusbaum C."/>
            <person name="Birren B."/>
        </authorList>
    </citation>
    <scope>NUCLEOTIDE SEQUENCE [LARGE SCALE GENOMIC DNA]</scope>
    <source>
        <strain evidence="9 10">ATCC 29453</strain>
    </source>
</reference>
<dbReference type="NCBIfam" id="NF001416">
    <property type="entry name" value="PRK00292.1-3"/>
    <property type="match status" value="1"/>
</dbReference>
<dbReference type="PANTHER" id="PTHR47690">
    <property type="entry name" value="GLUCOKINASE"/>
    <property type="match status" value="1"/>
</dbReference>
<dbReference type="eggNOG" id="COG0837">
    <property type="taxonomic scope" value="Bacteria"/>
</dbReference>
<dbReference type="SUPFAM" id="SSF53067">
    <property type="entry name" value="Actin-like ATPase domain"/>
    <property type="match status" value="1"/>
</dbReference>
<dbReference type="HOGENOM" id="CLU_042582_1_0_4"/>
<evidence type="ECO:0000256" key="2">
    <source>
        <dbReference type="ARBA" id="ARBA00022679"/>
    </source>
</evidence>
<reference evidence="9 10" key="1">
    <citation type="submission" date="2010-03" db="EMBL/GenBank/DDBJ databases">
        <authorList>
            <consortium name="The Broad Institute Genome Sequencing Platform"/>
            <person name="Ward D."/>
            <person name="Earl A."/>
            <person name="Feldgarden M."/>
            <person name="Gevers D."/>
            <person name="Young S."/>
            <person name="Zeng Q."/>
            <person name="Koehrsen M."/>
            <person name="Alvarado L."/>
            <person name="Berlin A.M."/>
            <person name="Borenstein D."/>
            <person name="Chapman S.B."/>
            <person name="Chen Z."/>
            <person name="Engels R."/>
            <person name="Freedman E."/>
            <person name="Gellesch M."/>
            <person name="Goldberg J."/>
            <person name="Griggs A."/>
            <person name="Gujja S."/>
            <person name="Heilman E.R."/>
            <person name="Heiman D.I."/>
            <person name="Hepburn T.A."/>
            <person name="Howarth C."/>
            <person name="Jen D."/>
            <person name="Larson L."/>
            <person name="Mehta T."/>
            <person name="Park D."/>
            <person name="Pearson M."/>
            <person name="Richards J."/>
            <person name="Roberts A."/>
            <person name="Saif S."/>
            <person name="Shea T.D."/>
            <person name="Shenoy N."/>
            <person name="Sisk P."/>
            <person name="Stolte C."/>
            <person name="Sykes S.N."/>
            <person name="Walk T."/>
            <person name="White J."/>
            <person name="Yandava C."/>
            <person name="Izard J."/>
            <person name="Baranova O.V."/>
            <person name="Blanton J.M."/>
            <person name="Tanner A.C."/>
            <person name="Dewhirst F."/>
            <person name="Haas B."/>
            <person name="Nusbaum C."/>
            <person name="Birren B."/>
        </authorList>
    </citation>
    <scope>NUCLEOTIDE SEQUENCE [LARGE SCALE GENOMIC DNA]</scope>
    <source>
        <strain evidence="9 10">ATCC 29453</strain>
    </source>
</reference>
<comment type="caution">
    <text evidence="9">The sequence shown here is derived from an EMBL/GenBank/DDBJ whole genome shotgun (WGS) entry which is preliminary data.</text>
</comment>
<evidence type="ECO:0000256" key="4">
    <source>
        <dbReference type="ARBA" id="ARBA00022777"/>
    </source>
</evidence>
<dbReference type="GO" id="GO:0005524">
    <property type="term" value="F:ATP binding"/>
    <property type="evidence" value="ECO:0007669"/>
    <property type="project" value="UniProtKB-UniRule"/>
</dbReference>
<evidence type="ECO:0000256" key="1">
    <source>
        <dbReference type="ARBA" id="ARBA00022490"/>
    </source>
</evidence>
<comment type="subcellular location">
    <subcellularLocation>
        <location evidence="7">Cytoplasm</location>
    </subcellularLocation>
</comment>
<dbReference type="GO" id="GO:0004340">
    <property type="term" value="F:glucokinase activity"/>
    <property type="evidence" value="ECO:0007669"/>
    <property type="project" value="UniProtKB-UniRule"/>
</dbReference>
<dbReference type="InterPro" id="IPR050201">
    <property type="entry name" value="Bacterial_glucokinase"/>
</dbReference>
<dbReference type="RefSeq" id="WP_002642740.1">
    <property type="nucleotide sequence ID" value="NZ_CP019448.1"/>
</dbReference>
<gene>
    <name evidence="7" type="primary">glk</name>
    <name evidence="9" type="ORF">HMPREF9021_01854</name>
</gene>
<evidence type="ECO:0000256" key="7">
    <source>
        <dbReference type="HAMAP-Rule" id="MF_00524"/>
    </source>
</evidence>
<dbReference type="KEGG" id="smur:BWP33_11855"/>
<dbReference type="CDD" id="cd24008">
    <property type="entry name" value="ASKHA_NBD_GLK"/>
    <property type="match status" value="1"/>
</dbReference>
<dbReference type="GO" id="GO:0005536">
    <property type="term" value="F:D-glucose binding"/>
    <property type="evidence" value="ECO:0007669"/>
    <property type="project" value="InterPro"/>
</dbReference>
<dbReference type="STRING" id="641147.HMPREF9021_01854"/>
<dbReference type="GO" id="GO:0006096">
    <property type="term" value="P:glycolytic process"/>
    <property type="evidence" value="ECO:0007669"/>
    <property type="project" value="UniProtKB-UniRule"/>
</dbReference>
<keyword evidence="4 7" id="KW-0418">Kinase</keyword>
<sequence>MSSTTTKSKKSDVSGSLNYPRMVADIGGTNARFALEMSHQKFEYIEVLPCNDYDTIVDAAKEFLKRAGNLEVKHASVAIANPVVGDWLQMTNHHWAFSIETTRQALGLETLLFINDFTAQALAITKTQPEDLVQVGGFQPIENAPKAVIGPGTGLGVSGLVPSACGYVPLAGEGGHTSFPPFDDTEVMIWQYAKKKHGHVSAERFLSGAGLVLIYDALAEREGVKRQKMTPAEISERALSGTSPLCRLTLDIFCAMLGTVASNLALTLGARGGVYLCGGIIPRFIDYFKYSPFRNRFENKGRFDAYLAAIPVYVVLSQYPGITGAAVALDNHLDTVK</sequence>
<dbReference type="FunFam" id="3.40.367.20:FF:000002">
    <property type="entry name" value="Glucokinase"/>
    <property type="match status" value="1"/>
</dbReference>
<name>V9H7S2_9NEIS</name>
<dbReference type="Pfam" id="PF02685">
    <property type="entry name" value="Glucokinase"/>
    <property type="match status" value="1"/>
</dbReference>
<dbReference type="EC" id="2.7.1.2" evidence="7"/>
<evidence type="ECO:0000313" key="9">
    <source>
        <dbReference type="EMBL" id="EFG30357.1"/>
    </source>
</evidence>
<keyword evidence="3 7" id="KW-0547">Nucleotide-binding</keyword>
<evidence type="ECO:0000313" key="10">
    <source>
        <dbReference type="Proteomes" id="UP000017813"/>
    </source>
</evidence>
<dbReference type="GO" id="GO:0005829">
    <property type="term" value="C:cytosol"/>
    <property type="evidence" value="ECO:0007669"/>
    <property type="project" value="TreeGrafter"/>
</dbReference>
<dbReference type="InterPro" id="IPR043129">
    <property type="entry name" value="ATPase_NBD"/>
</dbReference>
<dbReference type="Gene3D" id="3.30.420.40">
    <property type="match status" value="1"/>
</dbReference>
<proteinExistence type="inferred from homology"/>
<keyword evidence="2 7" id="KW-0808">Transferase</keyword>
<dbReference type="OrthoDB" id="257751at2"/>
<comment type="catalytic activity">
    <reaction evidence="7">
        <text>D-glucose + ATP = D-glucose 6-phosphate + ADP + H(+)</text>
        <dbReference type="Rhea" id="RHEA:17825"/>
        <dbReference type="ChEBI" id="CHEBI:4167"/>
        <dbReference type="ChEBI" id="CHEBI:15378"/>
        <dbReference type="ChEBI" id="CHEBI:30616"/>
        <dbReference type="ChEBI" id="CHEBI:61548"/>
        <dbReference type="ChEBI" id="CHEBI:456216"/>
        <dbReference type="EC" id="2.7.1.2"/>
    </reaction>
</comment>
<evidence type="ECO:0000256" key="8">
    <source>
        <dbReference type="RuleBase" id="RU004046"/>
    </source>
</evidence>
<feature type="binding site" evidence="7">
    <location>
        <begin position="24"/>
        <end position="29"/>
    </location>
    <ligand>
        <name>ATP</name>
        <dbReference type="ChEBI" id="CHEBI:30616"/>
    </ligand>
</feature>
<keyword evidence="5 7" id="KW-0067">ATP-binding</keyword>
<dbReference type="NCBIfam" id="TIGR00749">
    <property type="entry name" value="glk"/>
    <property type="match status" value="1"/>
</dbReference>
<keyword evidence="6 7" id="KW-0324">Glycolysis</keyword>
<dbReference type="InterPro" id="IPR003836">
    <property type="entry name" value="Glucokinase"/>
</dbReference>